<feature type="region of interest" description="Disordered" evidence="1">
    <location>
        <begin position="133"/>
        <end position="160"/>
    </location>
</feature>
<feature type="region of interest" description="Disordered" evidence="1">
    <location>
        <begin position="1"/>
        <end position="42"/>
    </location>
</feature>
<feature type="compositionally biased region" description="Low complexity" evidence="1">
    <location>
        <begin position="28"/>
        <end position="42"/>
    </location>
</feature>
<feature type="transmembrane region" description="Helical" evidence="2">
    <location>
        <begin position="83"/>
        <end position="105"/>
    </location>
</feature>
<dbReference type="OrthoDB" id="4869745at2759"/>
<dbReference type="EMBL" id="CDHN01000001">
    <property type="protein sequence ID" value="CEJ82102.1"/>
    <property type="molecule type" value="Genomic_DNA"/>
</dbReference>
<name>A0A0A1T757_9HYPO</name>
<dbReference type="HOGENOM" id="CLU_1046569_0_0_1"/>
<evidence type="ECO:0000313" key="4">
    <source>
        <dbReference type="Proteomes" id="UP000039046"/>
    </source>
</evidence>
<protein>
    <submittedName>
        <fullName evidence="3">Uncharacterized protein</fullName>
    </submittedName>
</protein>
<accession>A0A0A1T757</accession>
<reference evidence="3 4" key="1">
    <citation type="journal article" date="2015" name="Genome Announc.">
        <title>Draft Genome Sequence and Gene Annotation of the Entomopathogenic Fungus Verticillium hemipterigenum.</title>
        <authorList>
            <person name="Horn F."/>
            <person name="Habel A."/>
            <person name="Scharf D.H."/>
            <person name="Dworschak J."/>
            <person name="Brakhage A.A."/>
            <person name="Guthke R."/>
            <person name="Hertweck C."/>
            <person name="Linde J."/>
        </authorList>
    </citation>
    <scope>NUCLEOTIDE SEQUENCE [LARGE SCALE GENOMIC DNA]</scope>
</reference>
<keyword evidence="2" id="KW-0812">Transmembrane</keyword>
<sequence length="266" mass="28209">MMHNGPIIQVGPQRQYPPIRVSHSPGYASSTSSTLAESLPPSPVYYSPSHGDKYTEPFLHHSRNGSLKKKIKGEKRSWTSKPVVIKLLTSITVGVIVCLIVAAVVGKIRASNSNTTPVATTSPTPTAAAITLVDDTTSSPTSTTTLDSPSATSSISTSPSPTSIILPVGNKIASFNCPYVKEPRRRFTPQQIRAPSMRLCKLSTELSSSDKLPEASRVTVAKLDGCTIARGSYPGVSGQEMQYHCTVSCVGEVKGGTLSEGIFSCE</sequence>
<keyword evidence="2" id="KW-1133">Transmembrane helix</keyword>
<dbReference type="Proteomes" id="UP000039046">
    <property type="component" value="Unassembled WGS sequence"/>
</dbReference>
<evidence type="ECO:0000256" key="2">
    <source>
        <dbReference type="SAM" id="Phobius"/>
    </source>
</evidence>
<evidence type="ECO:0000313" key="3">
    <source>
        <dbReference type="EMBL" id="CEJ82102.1"/>
    </source>
</evidence>
<proteinExistence type="predicted"/>
<organism evidence="3 4">
    <name type="scientific">[Torrubiella] hemipterigena</name>
    <dbReference type="NCBI Taxonomy" id="1531966"/>
    <lineage>
        <taxon>Eukaryota</taxon>
        <taxon>Fungi</taxon>
        <taxon>Dikarya</taxon>
        <taxon>Ascomycota</taxon>
        <taxon>Pezizomycotina</taxon>
        <taxon>Sordariomycetes</taxon>
        <taxon>Hypocreomycetidae</taxon>
        <taxon>Hypocreales</taxon>
        <taxon>Clavicipitaceae</taxon>
        <taxon>Clavicipitaceae incertae sedis</taxon>
        <taxon>'Torrubiella' clade</taxon>
    </lineage>
</organism>
<keyword evidence="4" id="KW-1185">Reference proteome</keyword>
<gene>
    <name evidence="3" type="ORF">VHEMI02191</name>
</gene>
<evidence type="ECO:0000256" key="1">
    <source>
        <dbReference type="SAM" id="MobiDB-lite"/>
    </source>
</evidence>
<dbReference type="AlphaFoldDB" id="A0A0A1T757"/>
<keyword evidence="2" id="KW-0472">Membrane</keyword>